<dbReference type="AlphaFoldDB" id="A0AAD8J6P2"/>
<reference evidence="1" key="1">
    <citation type="submission" date="2023-02" db="EMBL/GenBank/DDBJ databases">
        <title>Genome of toxic invasive species Heracleum sosnowskyi carries increased number of genes despite the absence of recent whole-genome duplications.</title>
        <authorList>
            <person name="Schelkunov M."/>
            <person name="Shtratnikova V."/>
            <person name="Makarenko M."/>
            <person name="Klepikova A."/>
            <person name="Omelchenko D."/>
            <person name="Novikova G."/>
            <person name="Obukhova E."/>
            <person name="Bogdanov V."/>
            <person name="Penin A."/>
            <person name="Logacheva M."/>
        </authorList>
    </citation>
    <scope>NUCLEOTIDE SEQUENCE</scope>
    <source>
        <strain evidence="1">Hsosn_3</strain>
        <tissue evidence="1">Leaf</tissue>
    </source>
</reference>
<dbReference type="Proteomes" id="UP001237642">
    <property type="component" value="Unassembled WGS sequence"/>
</dbReference>
<proteinExistence type="predicted"/>
<evidence type="ECO:0000313" key="2">
    <source>
        <dbReference type="Proteomes" id="UP001237642"/>
    </source>
</evidence>
<name>A0AAD8J6P2_9APIA</name>
<gene>
    <name evidence="1" type="ORF">POM88_008585</name>
</gene>
<accession>A0AAD8J6P2</accession>
<sequence>MLAKAARDKRILGAKVCKGAPRVSHLFSKANLQECSVIAEIISKYERASGQMVNLSKAEVVFSKCVNIERRQQIVDILLKKIHWHSWEALCLPNRMGGLGYSSDDLGT</sequence>
<keyword evidence="2" id="KW-1185">Reference proteome</keyword>
<protein>
    <recommendedName>
        <fullName evidence="3">Reverse transcriptase</fullName>
    </recommendedName>
</protein>
<evidence type="ECO:0000313" key="1">
    <source>
        <dbReference type="EMBL" id="KAK1398722.1"/>
    </source>
</evidence>
<organism evidence="1 2">
    <name type="scientific">Heracleum sosnowskyi</name>
    <dbReference type="NCBI Taxonomy" id="360622"/>
    <lineage>
        <taxon>Eukaryota</taxon>
        <taxon>Viridiplantae</taxon>
        <taxon>Streptophyta</taxon>
        <taxon>Embryophyta</taxon>
        <taxon>Tracheophyta</taxon>
        <taxon>Spermatophyta</taxon>
        <taxon>Magnoliopsida</taxon>
        <taxon>eudicotyledons</taxon>
        <taxon>Gunneridae</taxon>
        <taxon>Pentapetalae</taxon>
        <taxon>asterids</taxon>
        <taxon>campanulids</taxon>
        <taxon>Apiales</taxon>
        <taxon>Apiaceae</taxon>
        <taxon>Apioideae</taxon>
        <taxon>apioid superclade</taxon>
        <taxon>Tordylieae</taxon>
        <taxon>Tordyliinae</taxon>
        <taxon>Heracleum</taxon>
    </lineage>
</organism>
<dbReference type="EMBL" id="JAUIZM010000002">
    <property type="protein sequence ID" value="KAK1398722.1"/>
    <property type="molecule type" value="Genomic_DNA"/>
</dbReference>
<comment type="caution">
    <text evidence="1">The sequence shown here is derived from an EMBL/GenBank/DDBJ whole genome shotgun (WGS) entry which is preliminary data.</text>
</comment>
<reference evidence="1" key="2">
    <citation type="submission" date="2023-05" db="EMBL/GenBank/DDBJ databases">
        <authorList>
            <person name="Schelkunov M.I."/>
        </authorList>
    </citation>
    <scope>NUCLEOTIDE SEQUENCE</scope>
    <source>
        <strain evidence="1">Hsosn_3</strain>
        <tissue evidence="1">Leaf</tissue>
    </source>
</reference>
<evidence type="ECO:0008006" key="3">
    <source>
        <dbReference type="Google" id="ProtNLM"/>
    </source>
</evidence>